<dbReference type="GO" id="GO:0036498">
    <property type="term" value="P:IRE1-mediated unfolded protein response"/>
    <property type="evidence" value="ECO:0007669"/>
    <property type="project" value="TreeGrafter"/>
</dbReference>
<dbReference type="Gene3D" id="1.10.510.10">
    <property type="entry name" value="Transferase(Phosphotransferase) domain 1"/>
    <property type="match status" value="1"/>
</dbReference>
<feature type="region of interest" description="Disordered" evidence="1">
    <location>
        <begin position="59"/>
        <end position="90"/>
    </location>
</feature>
<dbReference type="PROSITE" id="PS51392">
    <property type="entry name" value="KEN"/>
    <property type="match status" value="1"/>
</dbReference>
<dbReference type="PROSITE" id="PS00108">
    <property type="entry name" value="PROTEIN_KINASE_ST"/>
    <property type="match status" value="1"/>
</dbReference>
<dbReference type="InterPro" id="IPR011009">
    <property type="entry name" value="Kinase-like_dom_sf"/>
</dbReference>
<feature type="region of interest" description="Disordered" evidence="1">
    <location>
        <begin position="1"/>
        <end position="23"/>
    </location>
</feature>
<dbReference type="GO" id="GO:0004674">
    <property type="term" value="F:protein serine/threonine kinase activity"/>
    <property type="evidence" value="ECO:0007669"/>
    <property type="project" value="InterPro"/>
</dbReference>
<dbReference type="SUPFAM" id="SSF56112">
    <property type="entry name" value="Protein kinase-like (PK-like)"/>
    <property type="match status" value="1"/>
</dbReference>
<dbReference type="GO" id="GO:0005524">
    <property type="term" value="F:ATP binding"/>
    <property type="evidence" value="ECO:0007669"/>
    <property type="project" value="InterPro"/>
</dbReference>
<evidence type="ECO:0000256" key="1">
    <source>
        <dbReference type="SAM" id="MobiDB-lite"/>
    </source>
</evidence>
<evidence type="ECO:0000313" key="3">
    <source>
        <dbReference type="Proteomes" id="UP001152795"/>
    </source>
</evidence>
<dbReference type="GO" id="GO:0004521">
    <property type="term" value="F:RNA endonuclease activity"/>
    <property type="evidence" value="ECO:0007669"/>
    <property type="project" value="InterPro"/>
</dbReference>
<dbReference type="Proteomes" id="UP001152795">
    <property type="component" value="Unassembled WGS sequence"/>
</dbReference>
<dbReference type="PROSITE" id="PS50011">
    <property type="entry name" value="PROTEIN_KINASE_DOM"/>
    <property type="match status" value="1"/>
</dbReference>
<name>A0A6S7KRJ5_PARCT</name>
<keyword evidence="2" id="KW-0808">Transferase</keyword>
<dbReference type="SMART" id="SM00220">
    <property type="entry name" value="S_TKc"/>
    <property type="match status" value="1"/>
</dbReference>
<sequence>MEKEREENVQSNVAITGNTSDSDISDQVLLHLSRREMNKLVKGRSDGDDLRKRRKALLKRRQSSIRTRSEQREAMELKRPLEEKTERTTALKPKDWKKVSVKHREMFERLLEVRESDPESITTVNDNGVCFKKEFAIGNGSYGTEVYICLGFDGIERAIKRLPKLLCEKFLKNERDILNSPNAVQSPRIVNYCFYDDTSNPDFGYLILNLYEQNLEEFIREEGESMTESRAKKMIRQVLEGLKALHAREPRILHRDLKPTNILIDVKDNLLLSDFGIGRFFPEQGATTYYTTKESGSHGWIAYECIDWNALFSNNMQNPSDTPLQLGWKEKSDIQVAGMLSFYILTKGKHPFGPKITQQMNLHNDNPVGLGKLSDPVVKDLLFQMLAQDVDKRPYVEQALKHPYFLSLKEQMKFVAAVGNELELKNSFNAVPSELDNCDPSKPRGRLPDNWKEVIGPDDLKTLCEGGQKSPSDYKRRRYTHCIQLIRNTFQHRDGKLRQLKNKTRPMSSLEEYFFELFPTLPFVLHEIIRENPDWKTLPALKELFPVINRRPCSA</sequence>
<keyword evidence="3" id="KW-1185">Reference proteome</keyword>
<dbReference type="OrthoDB" id="63989at2759"/>
<dbReference type="GO" id="GO:0006397">
    <property type="term" value="P:mRNA processing"/>
    <property type="evidence" value="ECO:0007669"/>
    <property type="project" value="InterPro"/>
</dbReference>
<dbReference type="InterPro" id="IPR045133">
    <property type="entry name" value="IRE1/2-like"/>
</dbReference>
<dbReference type="Pfam" id="PF06479">
    <property type="entry name" value="Ribonuc_2-5A"/>
    <property type="match status" value="1"/>
</dbReference>
<protein>
    <submittedName>
        <fullName evidence="2">Serine threonine- kinase endoribonuclease IRE1</fullName>
    </submittedName>
</protein>
<dbReference type="Gene3D" id="1.20.1440.180">
    <property type="entry name" value="KEN domain"/>
    <property type="match status" value="1"/>
</dbReference>
<reference evidence="2" key="1">
    <citation type="submission" date="2020-04" db="EMBL/GenBank/DDBJ databases">
        <authorList>
            <person name="Alioto T."/>
            <person name="Alioto T."/>
            <person name="Gomez Garrido J."/>
        </authorList>
    </citation>
    <scope>NUCLEOTIDE SEQUENCE</scope>
    <source>
        <strain evidence="2">A484AB</strain>
    </source>
</reference>
<dbReference type="InterPro" id="IPR038357">
    <property type="entry name" value="KEN_sf"/>
</dbReference>
<proteinExistence type="predicted"/>
<dbReference type="GO" id="GO:0070059">
    <property type="term" value="P:intrinsic apoptotic signaling pathway in response to endoplasmic reticulum stress"/>
    <property type="evidence" value="ECO:0007669"/>
    <property type="project" value="TreeGrafter"/>
</dbReference>
<dbReference type="EMBL" id="CACRXK020016191">
    <property type="protein sequence ID" value="CAB4029472.1"/>
    <property type="molecule type" value="Genomic_DNA"/>
</dbReference>
<evidence type="ECO:0000313" key="2">
    <source>
        <dbReference type="EMBL" id="CAB4029472.1"/>
    </source>
</evidence>
<dbReference type="AlphaFoldDB" id="A0A6S7KRJ5"/>
<dbReference type="PANTHER" id="PTHR13954">
    <property type="entry name" value="IRE1-RELATED"/>
    <property type="match status" value="1"/>
</dbReference>
<dbReference type="InterPro" id="IPR000719">
    <property type="entry name" value="Prot_kinase_dom"/>
</dbReference>
<organism evidence="2 3">
    <name type="scientific">Paramuricea clavata</name>
    <name type="common">Red gorgonian</name>
    <name type="synonym">Violescent sea-whip</name>
    <dbReference type="NCBI Taxonomy" id="317549"/>
    <lineage>
        <taxon>Eukaryota</taxon>
        <taxon>Metazoa</taxon>
        <taxon>Cnidaria</taxon>
        <taxon>Anthozoa</taxon>
        <taxon>Octocorallia</taxon>
        <taxon>Malacalcyonacea</taxon>
        <taxon>Plexauridae</taxon>
        <taxon>Paramuricea</taxon>
    </lineage>
</organism>
<keyword evidence="2" id="KW-0418">Kinase</keyword>
<dbReference type="Gene3D" id="3.30.200.20">
    <property type="entry name" value="Phosphorylase Kinase, domain 1"/>
    <property type="match status" value="1"/>
</dbReference>
<gene>
    <name evidence="2" type="ORF">PACLA_8A036460</name>
</gene>
<dbReference type="InterPro" id="IPR010513">
    <property type="entry name" value="KEN_dom"/>
</dbReference>
<dbReference type="Pfam" id="PF00069">
    <property type="entry name" value="Pkinase"/>
    <property type="match status" value="1"/>
</dbReference>
<accession>A0A6S7KRJ5</accession>
<feature type="compositionally biased region" description="Basic and acidic residues" evidence="1">
    <location>
        <begin position="67"/>
        <end position="90"/>
    </location>
</feature>
<dbReference type="InterPro" id="IPR008271">
    <property type="entry name" value="Ser/Thr_kinase_AS"/>
</dbReference>
<dbReference type="GO" id="GO:1990604">
    <property type="term" value="C:IRE1-TRAF2-ASK1 complex"/>
    <property type="evidence" value="ECO:0007669"/>
    <property type="project" value="TreeGrafter"/>
</dbReference>
<feature type="compositionally biased region" description="Polar residues" evidence="1">
    <location>
        <begin position="9"/>
        <end position="22"/>
    </location>
</feature>
<comment type="caution">
    <text evidence="2">The sequence shown here is derived from an EMBL/GenBank/DDBJ whole genome shotgun (WGS) entry which is preliminary data.</text>
</comment>
<dbReference type="GO" id="GO:0051082">
    <property type="term" value="F:unfolded protein binding"/>
    <property type="evidence" value="ECO:0007669"/>
    <property type="project" value="TreeGrafter"/>
</dbReference>
<dbReference type="PANTHER" id="PTHR13954:SF28">
    <property type="match status" value="1"/>
</dbReference>